<evidence type="ECO:0000256" key="2">
    <source>
        <dbReference type="ARBA" id="ARBA00023315"/>
    </source>
</evidence>
<dbReference type="Pfam" id="PF00698">
    <property type="entry name" value="Acyl_transf_1"/>
    <property type="match status" value="1"/>
</dbReference>
<evidence type="ECO:0000256" key="3">
    <source>
        <dbReference type="ARBA" id="ARBA00048462"/>
    </source>
</evidence>
<keyword evidence="1 4" id="KW-0808">Transferase</keyword>
<evidence type="ECO:0000313" key="8">
    <source>
        <dbReference type="Proteomes" id="UP000198847"/>
    </source>
</evidence>
<evidence type="ECO:0000256" key="4">
    <source>
        <dbReference type="PIRNR" id="PIRNR000446"/>
    </source>
</evidence>
<comment type="catalytic activity">
    <reaction evidence="3 4">
        <text>holo-[ACP] + malonyl-CoA = malonyl-[ACP] + CoA</text>
        <dbReference type="Rhea" id="RHEA:41792"/>
        <dbReference type="Rhea" id="RHEA-COMP:9623"/>
        <dbReference type="Rhea" id="RHEA-COMP:9685"/>
        <dbReference type="ChEBI" id="CHEBI:57287"/>
        <dbReference type="ChEBI" id="CHEBI:57384"/>
        <dbReference type="ChEBI" id="CHEBI:64479"/>
        <dbReference type="ChEBI" id="CHEBI:78449"/>
        <dbReference type="EC" id="2.3.1.39"/>
    </reaction>
</comment>
<keyword evidence="2 4" id="KW-0012">Acyltransferase</keyword>
<dbReference type="OrthoDB" id="9805460at2"/>
<proteinExistence type="inferred from homology"/>
<feature type="active site" evidence="5">
    <location>
        <position position="201"/>
    </location>
</feature>
<dbReference type="InterPro" id="IPR004410">
    <property type="entry name" value="Malonyl_CoA-ACP_transAc_FabD"/>
</dbReference>
<dbReference type="GO" id="GO:0006633">
    <property type="term" value="P:fatty acid biosynthetic process"/>
    <property type="evidence" value="ECO:0007669"/>
    <property type="project" value="TreeGrafter"/>
</dbReference>
<dbReference type="PIRSF" id="PIRSF000446">
    <property type="entry name" value="Mct"/>
    <property type="match status" value="1"/>
</dbReference>
<dbReference type="SMART" id="SM00827">
    <property type="entry name" value="PKS_AT"/>
    <property type="match status" value="1"/>
</dbReference>
<name>A0A1H8QS31_9FIRM</name>
<dbReference type="SUPFAM" id="SSF55048">
    <property type="entry name" value="Probable ACP-binding domain of malonyl-CoA ACP transacylase"/>
    <property type="match status" value="1"/>
</dbReference>
<dbReference type="InterPro" id="IPR050858">
    <property type="entry name" value="Mal-CoA-ACP_Trans/PKS_FabD"/>
</dbReference>
<dbReference type="NCBIfam" id="TIGR00128">
    <property type="entry name" value="fabD"/>
    <property type="match status" value="1"/>
</dbReference>
<dbReference type="Gene3D" id="3.30.70.250">
    <property type="entry name" value="Malonyl-CoA ACP transacylase, ACP-binding"/>
    <property type="match status" value="1"/>
</dbReference>
<reference evidence="7 8" key="1">
    <citation type="submission" date="2016-10" db="EMBL/GenBank/DDBJ databases">
        <authorList>
            <person name="de Groot N.N."/>
        </authorList>
    </citation>
    <scope>NUCLEOTIDE SEQUENCE [LARGE SCALE GENOMIC DNA]</scope>
    <source>
        <strain evidence="7 8">DSM 13305</strain>
    </source>
</reference>
<gene>
    <name evidence="7" type="ORF">SAMN04490178_10339</name>
</gene>
<dbReference type="FunFam" id="3.30.70.250:FF:000001">
    <property type="entry name" value="Malonyl CoA-acyl carrier protein transacylase"/>
    <property type="match status" value="1"/>
</dbReference>
<dbReference type="InterPro" id="IPR016035">
    <property type="entry name" value="Acyl_Trfase/lysoPLipase"/>
</dbReference>
<dbReference type="EMBL" id="FODY01000003">
    <property type="protein sequence ID" value="SEO56975.1"/>
    <property type="molecule type" value="Genomic_DNA"/>
</dbReference>
<organism evidence="7 8">
    <name type="scientific">Propionispora vibrioides</name>
    <dbReference type="NCBI Taxonomy" id="112903"/>
    <lineage>
        <taxon>Bacteria</taxon>
        <taxon>Bacillati</taxon>
        <taxon>Bacillota</taxon>
        <taxon>Negativicutes</taxon>
        <taxon>Selenomonadales</taxon>
        <taxon>Sporomusaceae</taxon>
        <taxon>Propionispora</taxon>
    </lineage>
</organism>
<dbReference type="PANTHER" id="PTHR42681">
    <property type="entry name" value="MALONYL-COA-ACYL CARRIER PROTEIN TRANSACYLASE, MITOCHONDRIAL"/>
    <property type="match status" value="1"/>
</dbReference>
<evidence type="ECO:0000259" key="6">
    <source>
        <dbReference type="SMART" id="SM00827"/>
    </source>
</evidence>
<dbReference type="EC" id="2.3.1.39" evidence="4"/>
<dbReference type="AlphaFoldDB" id="A0A1H8QS31"/>
<dbReference type="InterPro" id="IPR024925">
    <property type="entry name" value="Malonyl_CoA-ACP_transAc"/>
</dbReference>
<dbReference type="SUPFAM" id="SSF52151">
    <property type="entry name" value="FabD/lysophospholipase-like"/>
    <property type="match status" value="1"/>
</dbReference>
<dbReference type="GO" id="GO:0004314">
    <property type="term" value="F:[acyl-carrier-protein] S-malonyltransferase activity"/>
    <property type="evidence" value="ECO:0007669"/>
    <property type="project" value="UniProtKB-EC"/>
</dbReference>
<dbReference type="PANTHER" id="PTHR42681:SF1">
    <property type="entry name" value="MALONYL-COA-ACYL CARRIER PROTEIN TRANSACYLASE, MITOCHONDRIAL"/>
    <property type="match status" value="1"/>
</dbReference>
<dbReference type="STRING" id="112903.SAMN04490178_10339"/>
<keyword evidence="8" id="KW-1185">Reference proteome</keyword>
<accession>A0A1H8QS31</accession>
<evidence type="ECO:0000256" key="1">
    <source>
        <dbReference type="ARBA" id="ARBA00022679"/>
    </source>
</evidence>
<feature type="domain" description="Malonyl-CoA:ACP transacylase (MAT)" evidence="6">
    <location>
        <begin position="7"/>
        <end position="306"/>
    </location>
</feature>
<comment type="similarity">
    <text evidence="4">Belongs to the fabD family.</text>
</comment>
<feature type="active site" evidence="5">
    <location>
        <position position="91"/>
    </location>
</feature>
<dbReference type="InterPro" id="IPR001227">
    <property type="entry name" value="Ac_transferase_dom_sf"/>
</dbReference>
<evidence type="ECO:0000256" key="5">
    <source>
        <dbReference type="PIRSR" id="PIRSR000446-1"/>
    </source>
</evidence>
<evidence type="ECO:0000313" key="7">
    <source>
        <dbReference type="EMBL" id="SEO56975.1"/>
    </source>
</evidence>
<dbReference type="InterPro" id="IPR016036">
    <property type="entry name" value="Malonyl_transacylase_ACP-bd"/>
</dbReference>
<dbReference type="Gene3D" id="3.40.366.10">
    <property type="entry name" value="Malonyl-Coenzyme A Acyl Carrier Protein, domain 2"/>
    <property type="match status" value="1"/>
</dbReference>
<dbReference type="GO" id="GO:0005829">
    <property type="term" value="C:cytosol"/>
    <property type="evidence" value="ECO:0007669"/>
    <property type="project" value="TreeGrafter"/>
</dbReference>
<dbReference type="Proteomes" id="UP000198847">
    <property type="component" value="Unassembled WGS sequence"/>
</dbReference>
<protein>
    <recommendedName>
        <fullName evidence="4">Malonyl CoA-acyl carrier protein transacylase</fullName>
        <ecNumber evidence="4">2.3.1.39</ecNumber>
    </recommendedName>
</protein>
<dbReference type="RefSeq" id="WP_091744019.1">
    <property type="nucleotide sequence ID" value="NZ_FODY01000003.1"/>
</dbReference>
<sequence length="314" mass="33416">MSKRAFVFPGQGSQTVGMGRELYEKFAVAKQVFEAADAALGFSITDMCFQGPEEELRKTFNTQPAILTVSVACYEVLKEHGLQADIVAGHSLGEYSALVAAGSLAFADAVRLVRKRGQFMQEAVPLGEGAMAAILGLDRASVVEVCQQVEAETGSVQAVNFNCPGQIVIAGKVAAVERAAELLKGRGAKRAVMLPVSAPFHSTLMQPAAEKLAAELDKITVQDAQIPLVANVNGEIVTAGGQIKSLLVEQAASPVKWEDCVARMVAFGADEFVEVGPGKVLTGFTKKIAKEVNNNNIEDAVSLEKTLDYFKEVR</sequence>
<dbReference type="InterPro" id="IPR014043">
    <property type="entry name" value="Acyl_transferase_dom"/>
</dbReference>